<comment type="caution">
    <text evidence="1">The sequence shown here is derived from an EMBL/GenBank/DDBJ whole genome shotgun (WGS) entry which is preliminary data.</text>
</comment>
<keyword evidence="2" id="KW-1185">Reference proteome</keyword>
<gene>
    <name evidence="1" type="ORF">QE152_g24484</name>
</gene>
<organism evidence="1 2">
    <name type="scientific">Popillia japonica</name>
    <name type="common">Japanese beetle</name>
    <dbReference type="NCBI Taxonomy" id="7064"/>
    <lineage>
        <taxon>Eukaryota</taxon>
        <taxon>Metazoa</taxon>
        <taxon>Ecdysozoa</taxon>
        <taxon>Arthropoda</taxon>
        <taxon>Hexapoda</taxon>
        <taxon>Insecta</taxon>
        <taxon>Pterygota</taxon>
        <taxon>Neoptera</taxon>
        <taxon>Endopterygota</taxon>
        <taxon>Coleoptera</taxon>
        <taxon>Polyphaga</taxon>
        <taxon>Scarabaeiformia</taxon>
        <taxon>Scarabaeidae</taxon>
        <taxon>Rutelinae</taxon>
        <taxon>Popillia</taxon>
    </lineage>
</organism>
<dbReference type="AlphaFoldDB" id="A0AAW1KFL5"/>
<proteinExistence type="predicted"/>
<name>A0AAW1KFL5_POPJA</name>
<accession>A0AAW1KFL5</accession>
<dbReference type="EMBL" id="JASPKY010000251">
    <property type="protein sequence ID" value="KAK9716866.1"/>
    <property type="molecule type" value="Genomic_DNA"/>
</dbReference>
<reference evidence="1 2" key="1">
    <citation type="journal article" date="2024" name="BMC Genomics">
        <title>De novo assembly and annotation of Popillia japonica's genome with initial clues to its potential as an invasive pest.</title>
        <authorList>
            <person name="Cucini C."/>
            <person name="Boschi S."/>
            <person name="Funari R."/>
            <person name="Cardaioli E."/>
            <person name="Iannotti N."/>
            <person name="Marturano G."/>
            <person name="Paoli F."/>
            <person name="Bruttini M."/>
            <person name="Carapelli A."/>
            <person name="Frati F."/>
            <person name="Nardi F."/>
        </authorList>
    </citation>
    <scope>NUCLEOTIDE SEQUENCE [LARGE SCALE GENOMIC DNA]</scope>
    <source>
        <strain evidence="1">DMR45628</strain>
    </source>
</reference>
<protein>
    <submittedName>
        <fullName evidence="1">Uncharacterized protein</fullName>
    </submittedName>
</protein>
<evidence type="ECO:0000313" key="1">
    <source>
        <dbReference type="EMBL" id="KAK9716866.1"/>
    </source>
</evidence>
<dbReference type="Proteomes" id="UP001458880">
    <property type="component" value="Unassembled WGS sequence"/>
</dbReference>
<evidence type="ECO:0000313" key="2">
    <source>
        <dbReference type="Proteomes" id="UP001458880"/>
    </source>
</evidence>
<sequence length="75" mass="8937">MDGHGYIRLPYPEQFLIGEACEHNSPVFLIKLICTGNNIHWHIPTYKGADLIRSKVHYEERWRMKNREHTNNIFS</sequence>